<keyword evidence="1" id="KW-0812">Transmembrane</keyword>
<dbReference type="KEGG" id="drt:Dret_2332"/>
<dbReference type="SUPFAM" id="SSF55785">
    <property type="entry name" value="PYP-like sensor domain (PAS domain)"/>
    <property type="match status" value="2"/>
</dbReference>
<dbReference type="CDD" id="cd01949">
    <property type="entry name" value="GGDEF"/>
    <property type="match status" value="1"/>
</dbReference>
<dbReference type="SMART" id="SM00086">
    <property type="entry name" value="PAC"/>
    <property type="match status" value="2"/>
</dbReference>
<dbReference type="InterPro" id="IPR003607">
    <property type="entry name" value="HD/PDEase_dom"/>
</dbReference>
<dbReference type="SMART" id="SM00267">
    <property type="entry name" value="GGDEF"/>
    <property type="match status" value="1"/>
</dbReference>
<feature type="domain" description="PAC" evidence="3">
    <location>
        <begin position="562"/>
        <end position="615"/>
    </location>
</feature>
<name>C8X5B8_DESRD</name>
<reference evidence="7" key="1">
    <citation type="submission" date="2009-09" db="EMBL/GenBank/DDBJ databases">
        <title>The complete chromosome of Desulfohalobium retbaense DSM 5692.</title>
        <authorList>
            <consortium name="US DOE Joint Genome Institute (JGI-PGF)"/>
            <person name="Lucas S."/>
            <person name="Copeland A."/>
            <person name="Lapidus A."/>
            <person name="Glavina del Rio T."/>
            <person name="Dalin E."/>
            <person name="Tice H."/>
            <person name="Bruce D."/>
            <person name="Goodwin L."/>
            <person name="Pitluck S."/>
            <person name="Kyrpides N."/>
            <person name="Mavromatis K."/>
            <person name="Ivanova N."/>
            <person name="Mikhailova N."/>
            <person name="Munk A.C."/>
            <person name="Brettin T."/>
            <person name="Detter J.C."/>
            <person name="Han C."/>
            <person name="Tapia R."/>
            <person name="Larimer F."/>
            <person name="Land M."/>
            <person name="Hauser L."/>
            <person name="Markowitz V."/>
            <person name="Cheng J.-F."/>
            <person name="Hugenholtz P."/>
            <person name="Woyke T."/>
            <person name="Wu D."/>
            <person name="Spring S."/>
            <person name="Klenk H.-P."/>
            <person name="Eisen J.A."/>
        </authorList>
    </citation>
    <scope>NUCLEOTIDE SEQUENCE [LARGE SCALE GENOMIC DNA]</scope>
    <source>
        <strain evidence="7">DSM 5692</strain>
    </source>
</reference>
<feature type="domain" description="PAS" evidence="2">
    <location>
        <begin position="354"/>
        <end position="427"/>
    </location>
</feature>
<dbReference type="InterPro" id="IPR001610">
    <property type="entry name" value="PAC"/>
</dbReference>
<dbReference type="Pfam" id="PF00990">
    <property type="entry name" value="GGDEF"/>
    <property type="match status" value="1"/>
</dbReference>
<feature type="domain" description="HD-GYP" evidence="5">
    <location>
        <begin position="767"/>
        <end position="960"/>
    </location>
</feature>
<evidence type="ECO:0000259" key="3">
    <source>
        <dbReference type="PROSITE" id="PS50113"/>
    </source>
</evidence>
<dbReference type="Proteomes" id="UP000001052">
    <property type="component" value="Chromosome"/>
</dbReference>
<feature type="transmembrane region" description="Helical" evidence="1">
    <location>
        <begin position="262"/>
        <end position="284"/>
    </location>
</feature>
<dbReference type="PANTHER" id="PTHR43155">
    <property type="entry name" value="CYCLIC DI-GMP PHOSPHODIESTERASE PA4108-RELATED"/>
    <property type="match status" value="1"/>
</dbReference>
<dbReference type="NCBIfam" id="TIGR00229">
    <property type="entry name" value="sensory_box"/>
    <property type="match status" value="2"/>
</dbReference>
<dbReference type="STRING" id="485915.Dret_2332"/>
<keyword evidence="7" id="KW-1185">Reference proteome</keyword>
<dbReference type="CDD" id="cd18774">
    <property type="entry name" value="PDC2_HK_sensor"/>
    <property type="match status" value="1"/>
</dbReference>
<evidence type="ECO:0000313" key="6">
    <source>
        <dbReference type="EMBL" id="ACV69615.1"/>
    </source>
</evidence>
<sequence length="960" mass="107550">MAAQKLSRIVHGFLAKWILLPGAIMLLIGTVIWCGIEAQGILHNQQDTTTTLGRFVANYLQDCEEDLRYIASRLEKKANFPEQIRSLLKHKDHFQALYLLDSQSRVKASVPNGSRIRDFSGLLSDLPPQPASMTTAPYYSGDAKTIVTSMIAPARDNHLVLAELNLKSLQEAVRAFTNQIPNGQAIIADAYGNLLAHPEMAQVNRQTNLGHLDILADLPQGQTSSTISLVNDRWSLLSATTVPGKKWKILIKQNAFALFTPALWPVSLSFAALATMLLLFALAAQRRMHKRVIIPLNALNQEIDRLTQGAEPAQAGSPAESVLGNSFTELSRLHENFRDMQNAIWDREISLWENKEHLRITLHSIGDGVITTDTEGLLTSMNPVAETLTGWTEAQAKGHHIQQVLRLTRENRTTPHLDPIQEVLQTGEIRDLPEHAQLHALDGHVYSIADTAAPIRDTDGRLVGVVMVFRDETEHVRQDALLKESRERLNLALEAGNIGLWDWHVQTGAAIINANWAEMLGYSVEELQPVSIQTWRDLCHPEDLKMADGLLTQYFNGELPMYTCELRMRHKNGHWAWVIARGKVTEWGDSGEPVRITGTHVDITDRKIAEDELRYMSFHDALTGLYNRNFFEEEMHRLSTSRAFPLGIIICDVDGLKLTNDTLGHEAGDQLLRTTAKILTRTFRREDIIARIGGDEFAVLLPNTDTVTLKSIVKRLRQVAEEANDQDPALQISLSIGYALNDGTQSNLHTTFEHADNAMYREKMQQEKSSRSAIVQALTKALEARDHVTDGHCDRIQDSVLNLAACLDLSEKDKNELLLLARFHDLGKVGIRDDILFKPGPLTEEEFAEMREHSRIGYDIARAVPDLSSTADWILKHHEWWNGKGYPLGLKGEDIPLPSRILSIADAYDAMTSDRPYRKAMTHEQAIAELKRNAGTQFDPELVRKFVTIAPFIPESIAGA</sequence>
<proteinExistence type="predicted"/>
<protein>
    <submittedName>
        <fullName evidence="6">Diguanylate cyclase and metal dependent phosphohydrolase</fullName>
    </submittedName>
</protein>
<dbReference type="InterPro" id="IPR037522">
    <property type="entry name" value="HD_GYP_dom"/>
</dbReference>
<feature type="transmembrane region" description="Helical" evidence="1">
    <location>
        <begin position="12"/>
        <end position="33"/>
    </location>
</feature>
<dbReference type="InterPro" id="IPR013655">
    <property type="entry name" value="PAS_fold_3"/>
</dbReference>
<dbReference type="RefSeq" id="WP_015752749.1">
    <property type="nucleotide sequence ID" value="NC_013223.1"/>
</dbReference>
<dbReference type="PROSITE" id="PS50887">
    <property type="entry name" value="GGDEF"/>
    <property type="match status" value="1"/>
</dbReference>
<dbReference type="Gene3D" id="1.10.3210.10">
    <property type="entry name" value="Hypothetical protein af1432"/>
    <property type="match status" value="1"/>
</dbReference>
<dbReference type="PROSITE" id="PS50113">
    <property type="entry name" value="PAC"/>
    <property type="match status" value="2"/>
</dbReference>
<dbReference type="PROSITE" id="PS51832">
    <property type="entry name" value="HD_GYP"/>
    <property type="match status" value="1"/>
</dbReference>
<evidence type="ECO:0000313" key="7">
    <source>
        <dbReference type="Proteomes" id="UP000001052"/>
    </source>
</evidence>
<accession>C8X5B8</accession>
<keyword evidence="1" id="KW-0472">Membrane</keyword>
<dbReference type="SMART" id="SM00471">
    <property type="entry name" value="HDc"/>
    <property type="match status" value="1"/>
</dbReference>
<feature type="domain" description="PAC" evidence="3">
    <location>
        <begin position="432"/>
        <end position="484"/>
    </location>
</feature>
<dbReference type="NCBIfam" id="TIGR00254">
    <property type="entry name" value="GGDEF"/>
    <property type="match status" value="1"/>
</dbReference>
<evidence type="ECO:0000259" key="5">
    <source>
        <dbReference type="PROSITE" id="PS51832"/>
    </source>
</evidence>
<dbReference type="OrthoDB" id="9812034at2"/>
<dbReference type="eggNOG" id="COG2202">
    <property type="taxonomic scope" value="Bacteria"/>
</dbReference>
<dbReference type="eggNOG" id="COG2199">
    <property type="taxonomic scope" value="Bacteria"/>
</dbReference>
<dbReference type="EMBL" id="CP001734">
    <property type="protein sequence ID" value="ACV69615.1"/>
    <property type="molecule type" value="Genomic_DNA"/>
</dbReference>
<dbReference type="InterPro" id="IPR000160">
    <property type="entry name" value="GGDEF_dom"/>
</dbReference>
<dbReference type="InterPro" id="IPR000014">
    <property type="entry name" value="PAS"/>
</dbReference>
<dbReference type="SUPFAM" id="SSF109604">
    <property type="entry name" value="HD-domain/PDEase-like"/>
    <property type="match status" value="1"/>
</dbReference>
<dbReference type="HOGENOM" id="CLU_307729_0_0_7"/>
<dbReference type="Pfam" id="PF13487">
    <property type="entry name" value="HD_5"/>
    <property type="match status" value="1"/>
</dbReference>
<dbReference type="InterPro" id="IPR043128">
    <property type="entry name" value="Rev_trsase/Diguanyl_cyclase"/>
</dbReference>
<gene>
    <name evidence="6" type="ordered locus">Dret_2332</name>
</gene>
<dbReference type="Gene3D" id="3.30.450.20">
    <property type="entry name" value="PAS domain"/>
    <property type="match status" value="3"/>
</dbReference>
<dbReference type="SUPFAM" id="SSF55073">
    <property type="entry name" value="Nucleotide cyclase"/>
    <property type="match status" value="1"/>
</dbReference>
<dbReference type="eggNOG" id="COG5002">
    <property type="taxonomic scope" value="Bacteria"/>
</dbReference>
<dbReference type="PANTHER" id="PTHR43155:SF2">
    <property type="entry name" value="CYCLIC DI-GMP PHOSPHODIESTERASE PA4108"/>
    <property type="match status" value="1"/>
</dbReference>
<dbReference type="Pfam" id="PF08448">
    <property type="entry name" value="PAS_4"/>
    <property type="match status" value="1"/>
</dbReference>
<feature type="domain" description="GGDEF" evidence="4">
    <location>
        <begin position="644"/>
        <end position="777"/>
    </location>
</feature>
<dbReference type="InterPro" id="IPR029787">
    <property type="entry name" value="Nucleotide_cyclase"/>
</dbReference>
<dbReference type="InterPro" id="IPR000700">
    <property type="entry name" value="PAS-assoc_C"/>
</dbReference>
<evidence type="ECO:0000259" key="4">
    <source>
        <dbReference type="PROSITE" id="PS50887"/>
    </source>
</evidence>
<dbReference type="CDD" id="cd00077">
    <property type="entry name" value="HDc"/>
    <property type="match status" value="1"/>
</dbReference>
<dbReference type="CDD" id="cd00130">
    <property type="entry name" value="PAS"/>
    <property type="match status" value="2"/>
</dbReference>
<dbReference type="Gene3D" id="3.30.70.270">
    <property type="match status" value="1"/>
</dbReference>
<dbReference type="AlphaFoldDB" id="C8X5B8"/>
<evidence type="ECO:0000259" key="2">
    <source>
        <dbReference type="PROSITE" id="PS50112"/>
    </source>
</evidence>
<evidence type="ECO:0000256" key="1">
    <source>
        <dbReference type="SAM" id="Phobius"/>
    </source>
</evidence>
<reference evidence="6 7" key="2">
    <citation type="journal article" date="2010" name="Stand. Genomic Sci.">
        <title>Complete genome sequence of Desulfohalobium retbaense type strain (HR(100)).</title>
        <authorList>
            <person name="Spring S."/>
            <person name="Nolan M."/>
            <person name="Lapidus A."/>
            <person name="Glavina Del Rio T."/>
            <person name="Copeland A."/>
            <person name="Tice H."/>
            <person name="Cheng J.F."/>
            <person name="Lucas S."/>
            <person name="Land M."/>
            <person name="Chen F."/>
            <person name="Bruce D."/>
            <person name="Goodwin L."/>
            <person name="Pitluck S."/>
            <person name="Ivanova N."/>
            <person name="Mavromatis K."/>
            <person name="Mikhailova N."/>
            <person name="Pati A."/>
            <person name="Chen A."/>
            <person name="Palaniappan K."/>
            <person name="Hauser L."/>
            <person name="Chang Y.J."/>
            <person name="Jeffries C.D."/>
            <person name="Munk C."/>
            <person name="Kiss H."/>
            <person name="Chain P."/>
            <person name="Han C."/>
            <person name="Brettin T."/>
            <person name="Detter J.C."/>
            <person name="Schuler E."/>
            <person name="Goker M."/>
            <person name="Rohde M."/>
            <person name="Bristow J."/>
            <person name="Eisen J.A."/>
            <person name="Markowitz V."/>
            <person name="Hugenholtz P."/>
            <person name="Kyrpides N.C."/>
            <person name="Klenk H.P."/>
        </authorList>
    </citation>
    <scope>NUCLEOTIDE SEQUENCE [LARGE SCALE GENOMIC DNA]</scope>
    <source>
        <strain evidence="6 7">DSM 5692</strain>
    </source>
</reference>
<organism evidence="6 7">
    <name type="scientific">Desulfohalobium retbaense (strain ATCC 49708 / DSM 5692 / JCM 16813 / HR100)</name>
    <dbReference type="NCBI Taxonomy" id="485915"/>
    <lineage>
        <taxon>Bacteria</taxon>
        <taxon>Pseudomonadati</taxon>
        <taxon>Thermodesulfobacteriota</taxon>
        <taxon>Desulfovibrionia</taxon>
        <taxon>Desulfovibrionales</taxon>
        <taxon>Desulfohalobiaceae</taxon>
        <taxon>Desulfohalobium</taxon>
    </lineage>
</organism>
<dbReference type="PROSITE" id="PS50112">
    <property type="entry name" value="PAS"/>
    <property type="match status" value="2"/>
</dbReference>
<dbReference type="InterPro" id="IPR035965">
    <property type="entry name" value="PAS-like_dom_sf"/>
</dbReference>
<dbReference type="SMART" id="SM00091">
    <property type="entry name" value="PAS"/>
    <property type="match status" value="2"/>
</dbReference>
<dbReference type="eggNOG" id="COG2206">
    <property type="taxonomic scope" value="Bacteria"/>
</dbReference>
<dbReference type="Pfam" id="PF08447">
    <property type="entry name" value="PAS_3"/>
    <property type="match status" value="1"/>
</dbReference>
<dbReference type="InterPro" id="IPR013656">
    <property type="entry name" value="PAS_4"/>
</dbReference>
<keyword evidence="1" id="KW-1133">Transmembrane helix</keyword>
<feature type="domain" description="PAS" evidence="2">
    <location>
        <begin position="485"/>
        <end position="558"/>
    </location>
</feature>